<evidence type="ECO:0000313" key="2">
    <source>
        <dbReference type="Proteomes" id="UP000319432"/>
    </source>
</evidence>
<dbReference type="EMBL" id="CP033464">
    <property type="protein sequence ID" value="QDX94625.1"/>
    <property type="molecule type" value="Genomic_DNA"/>
</dbReference>
<proteinExistence type="predicted"/>
<protein>
    <submittedName>
        <fullName evidence="1">Uncharacterized protein</fullName>
    </submittedName>
</protein>
<evidence type="ECO:0000313" key="1">
    <source>
        <dbReference type="EMBL" id="QDX94625.1"/>
    </source>
</evidence>
<dbReference type="Proteomes" id="UP000319432">
    <property type="component" value="Chromosome"/>
</dbReference>
<reference evidence="1 2" key="1">
    <citation type="submission" date="2018-11" db="EMBL/GenBank/DDBJ databases">
        <title>Phylogenetic determinants of toxin gene distribution in genomes of Brevibacillus laterosporus.</title>
        <authorList>
            <person name="Glare T.R."/>
            <person name="Durrant A."/>
            <person name="Berry C."/>
            <person name="Palma L."/>
            <person name="Ormskirk M."/>
            <person name="Cox M.O."/>
        </authorList>
    </citation>
    <scope>NUCLEOTIDE SEQUENCE [LARGE SCALE GENOMIC DNA]</scope>
    <source>
        <strain evidence="1 2">1821L</strain>
    </source>
</reference>
<dbReference type="AlphaFoldDB" id="A0A518VCB3"/>
<accession>A0A518VCB3</accession>
<keyword evidence="2" id="KW-1185">Reference proteome</keyword>
<gene>
    <name evidence="1" type="ORF">EEL30_21525</name>
</gene>
<name>A0A518VCB3_BRELA</name>
<sequence>MNFFNVFKRKSKPEINLEQMCQLVRNHSEIVKEYRYTKIFHYDILYKTKIDDLCFELFEYRLDKKFYLKIYLEDDFGKLLIFNSELITYEESPYRFSGRWKNMILLYFKIMEEEIDIMNDLLAEEEIIRARKKKEEEITKAREIKEEEEILHVHFENEYESILTQLEN</sequence>
<organism evidence="1 2">
    <name type="scientific">Brevibacillus laterosporus</name>
    <name type="common">Bacillus laterosporus</name>
    <dbReference type="NCBI Taxonomy" id="1465"/>
    <lineage>
        <taxon>Bacteria</taxon>
        <taxon>Bacillati</taxon>
        <taxon>Bacillota</taxon>
        <taxon>Bacilli</taxon>
        <taxon>Bacillales</taxon>
        <taxon>Paenibacillaceae</taxon>
        <taxon>Brevibacillus</taxon>
    </lineage>
</organism>